<dbReference type="SUPFAM" id="SSF143865">
    <property type="entry name" value="CorA soluble domain-like"/>
    <property type="match status" value="1"/>
</dbReference>
<reference evidence="10" key="1">
    <citation type="journal article" date="2019" name="Int. J. Syst. Evol. Microbiol.">
        <title>The Global Catalogue of Microorganisms (GCM) 10K type strain sequencing project: providing services to taxonomists for standard genome sequencing and annotation.</title>
        <authorList>
            <consortium name="The Broad Institute Genomics Platform"/>
            <consortium name="The Broad Institute Genome Sequencing Center for Infectious Disease"/>
            <person name="Wu L."/>
            <person name="Ma J."/>
        </authorList>
    </citation>
    <scope>NUCLEOTIDE SEQUENCE [LARGE SCALE GENOMIC DNA]</scope>
    <source>
        <strain evidence="10">JCM 17933</strain>
    </source>
</reference>
<keyword evidence="10" id="KW-1185">Reference proteome</keyword>
<dbReference type="Proteomes" id="UP001500503">
    <property type="component" value="Unassembled WGS sequence"/>
</dbReference>
<evidence type="ECO:0000313" key="10">
    <source>
        <dbReference type="Proteomes" id="UP001500503"/>
    </source>
</evidence>
<dbReference type="InterPro" id="IPR045863">
    <property type="entry name" value="CorA_TM1_TM2"/>
</dbReference>
<sequence>MDLNARTRVWRGGRLEKENFPAARISDYLAEPDTVVWLDLCEPDEGGLEVISQEFGLDPLAIEDALSKHERPKLDRYEGHLFFNAYDVRLSEETGELATHEISAFVTERALVTVRGDEEFDLDALLRQWDSSPDLAGYGVAYLLHGLIDLIVDGHFAAVQALDGAIDDLEERLFGDEMPTRETQHRGFRLRKSLTKLRRVVLPMREVVNTLLRRDLHVVPDPMTPYFQDVYDHVLRATEWTESLRDVVTSLQETRIALQGNHLNQVMKKLTGWAAVIAVPTAVTGFYGQNVPFPGYDKQWGFVVSLAILIATAVALYTVFKKRDWL</sequence>
<dbReference type="PANTHER" id="PTHR46494">
    <property type="entry name" value="CORA FAMILY METAL ION TRANSPORTER (EUROFUNG)"/>
    <property type="match status" value="1"/>
</dbReference>
<gene>
    <name evidence="9" type="ORF">GCM10023191_011770</name>
</gene>
<comment type="similarity">
    <text evidence="2">Belongs to the CorA metal ion transporter (MIT) (TC 1.A.35) family.</text>
</comment>
<evidence type="ECO:0000256" key="1">
    <source>
        <dbReference type="ARBA" id="ARBA00004651"/>
    </source>
</evidence>
<organism evidence="9 10">
    <name type="scientific">Actinoallomurus oryzae</name>
    <dbReference type="NCBI Taxonomy" id="502180"/>
    <lineage>
        <taxon>Bacteria</taxon>
        <taxon>Bacillati</taxon>
        <taxon>Actinomycetota</taxon>
        <taxon>Actinomycetes</taxon>
        <taxon>Streptosporangiales</taxon>
        <taxon>Thermomonosporaceae</taxon>
        <taxon>Actinoallomurus</taxon>
    </lineage>
</organism>
<comment type="subcellular location">
    <subcellularLocation>
        <location evidence="1">Cell membrane</location>
        <topology evidence="1">Multi-pass membrane protein</topology>
    </subcellularLocation>
</comment>
<dbReference type="InterPro" id="IPR002523">
    <property type="entry name" value="MgTranspt_CorA/ZnTranspt_ZntB"/>
</dbReference>
<dbReference type="PANTHER" id="PTHR46494:SF1">
    <property type="entry name" value="CORA FAMILY METAL ION TRANSPORTER (EUROFUNG)"/>
    <property type="match status" value="1"/>
</dbReference>
<proteinExistence type="inferred from homology"/>
<dbReference type="InterPro" id="IPR045861">
    <property type="entry name" value="CorA_cytoplasmic_dom"/>
</dbReference>
<keyword evidence="6 8" id="KW-1133">Transmembrane helix</keyword>
<dbReference type="SUPFAM" id="SSF144083">
    <property type="entry name" value="Magnesium transport protein CorA, transmembrane region"/>
    <property type="match status" value="1"/>
</dbReference>
<evidence type="ECO:0000256" key="6">
    <source>
        <dbReference type="ARBA" id="ARBA00022989"/>
    </source>
</evidence>
<comment type="caution">
    <text evidence="9">The sequence shown here is derived from an EMBL/GenBank/DDBJ whole genome shotgun (WGS) entry which is preliminary data.</text>
</comment>
<evidence type="ECO:0000256" key="5">
    <source>
        <dbReference type="ARBA" id="ARBA00022692"/>
    </source>
</evidence>
<evidence type="ECO:0000256" key="4">
    <source>
        <dbReference type="ARBA" id="ARBA00022475"/>
    </source>
</evidence>
<evidence type="ECO:0000256" key="7">
    <source>
        <dbReference type="ARBA" id="ARBA00023136"/>
    </source>
</evidence>
<feature type="transmembrane region" description="Helical" evidence="8">
    <location>
        <begin position="270"/>
        <end position="288"/>
    </location>
</feature>
<dbReference type="CDD" id="cd12822">
    <property type="entry name" value="TmCorA-like"/>
    <property type="match status" value="1"/>
</dbReference>
<evidence type="ECO:0000256" key="3">
    <source>
        <dbReference type="ARBA" id="ARBA00022448"/>
    </source>
</evidence>
<protein>
    <submittedName>
        <fullName evidence="9">Magnesium transporter CorA family protein</fullName>
    </submittedName>
</protein>
<dbReference type="RefSeq" id="WP_345458396.1">
    <property type="nucleotide sequence ID" value="NZ_BAABHF010000010.1"/>
</dbReference>
<name>A0ABP8PH82_9ACTN</name>
<dbReference type="Gene3D" id="1.20.58.340">
    <property type="entry name" value="Magnesium transport protein CorA, transmembrane region"/>
    <property type="match status" value="2"/>
</dbReference>
<dbReference type="Pfam" id="PF01544">
    <property type="entry name" value="CorA"/>
    <property type="match status" value="1"/>
</dbReference>
<keyword evidence="5 8" id="KW-0812">Transmembrane</keyword>
<keyword evidence="3" id="KW-0813">Transport</keyword>
<feature type="transmembrane region" description="Helical" evidence="8">
    <location>
        <begin position="300"/>
        <end position="320"/>
    </location>
</feature>
<keyword evidence="4" id="KW-1003">Cell membrane</keyword>
<keyword evidence="7 8" id="KW-0472">Membrane</keyword>
<evidence type="ECO:0000256" key="8">
    <source>
        <dbReference type="SAM" id="Phobius"/>
    </source>
</evidence>
<evidence type="ECO:0000313" key="9">
    <source>
        <dbReference type="EMBL" id="GAA4486140.1"/>
    </source>
</evidence>
<accession>A0ABP8PH82</accession>
<dbReference type="EMBL" id="BAABHF010000010">
    <property type="protein sequence ID" value="GAA4486140.1"/>
    <property type="molecule type" value="Genomic_DNA"/>
</dbReference>
<dbReference type="Gene3D" id="3.30.460.20">
    <property type="entry name" value="CorA soluble domain-like"/>
    <property type="match status" value="1"/>
</dbReference>
<evidence type="ECO:0000256" key="2">
    <source>
        <dbReference type="ARBA" id="ARBA00009765"/>
    </source>
</evidence>